<feature type="domain" description="PWWP" evidence="5">
    <location>
        <begin position="103"/>
        <end position="169"/>
    </location>
</feature>
<keyword evidence="8" id="KW-1185">Reference proteome</keyword>
<feature type="domain" description="ARID" evidence="6">
    <location>
        <begin position="302"/>
        <end position="395"/>
    </location>
</feature>
<dbReference type="OrthoDB" id="757982at2759"/>
<dbReference type="KEGG" id="aten:116305105"/>
<dbReference type="Pfam" id="PF07496">
    <property type="entry name" value="zf-CW"/>
    <property type="match status" value="1"/>
</dbReference>
<dbReference type="SMART" id="SM01014">
    <property type="entry name" value="ARID"/>
    <property type="match status" value="1"/>
</dbReference>
<dbReference type="Gene3D" id="2.30.30.140">
    <property type="match status" value="1"/>
</dbReference>
<feature type="compositionally biased region" description="Basic and acidic residues" evidence="4">
    <location>
        <begin position="539"/>
        <end position="548"/>
    </location>
</feature>
<dbReference type="SUPFAM" id="SSF63748">
    <property type="entry name" value="Tudor/PWWP/MBT"/>
    <property type="match status" value="1"/>
</dbReference>
<feature type="region of interest" description="Disordered" evidence="4">
    <location>
        <begin position="456"/>
        <end position="506"/>
    </location>
</feature>
<keyword evidence="1" id="KW-0479">Metal-binding</keyword>
<dbReference type="Pfam" id="PF00855">
    <property type="entry name" value="PWWP"/>
    <property type="match status" value="1"/>
</dbReference>
<reference evidence="9" key="1">
    <citation type="submission" date="2025-08" db="UniProtKB">
        <authorList>
            <consortium name="RefSeq"/>
        </authorList>
    </citation>
    <scope>IDENTIFICATION</scope>
    <source>
        <tissue evidence="9">Tentacle</tissue>
    </source>
</reference>
<feature type="region of interest" description="Disordered" evidence="4">
    <location>
        <begin position="529"/>
        <end position="559"/>
    </location>
</feature>
<feature type="region of interest" description="Disordered" evidence="4">
    <location>
        <begin position="419"/>
        <end position="442"/>
    </location>
</feature>
<dbReference type="PANTHER" id="PTHR15999">
    <property type="entry name" value="ZINC FINGER CW-TYPE PWWP DOMAIN PROTEIN 1"/>
    <property type="match status" value="1"/>
</dbReference>
<dbReference type="InterPro" id="IPR000313">
    <property type="entry name" value="PWWP_dom"/>
</dbReference>
<dbReference type="GeneID" id="116305105"/>
<keyword evidence="3" id="KW-0862">Zinc</keyword>
<dbReference type="InParanoid" id="A0A6P8IU71"/>
<dbReference type="InterPro" id="IPR011124">
    <property type="entry name" value="Znf_CW"/>
</dbReference>
<evidence type="ECO:0000256" key="2">
    <source>
        <dbReference type="ARBA" id="ARBA00022771"/>
    </source>
</evidence>
<sequence length="597" mass="67355">MPKRKRKEHTCKDLKQRSKNSKTKNTSNGDCGSEEDDGSIWVQCEKKNCLKWRKITPEELGKVGDGSWYCSMNWDPHFNRCSAPERIDKLPKHMKYIYSLLPKAEIVMARIPGYPLWPGILTPDPTCGEYYDALLEKQDQPIQYHVEFLGKPHSRAWVRPKMVHPYNSITEDEKLMPLQKGSSKLLSSYRTALDEAKRLLSVSSASERLRLSCQFKYEEIDRDSDKSGSKKKTVELSHSPVVQPKEKVDYPTDSYSDFDDYLSSPDEQQPDESTKSSSTLPHLTRLEKKKKNLPNRVENQLEPAEKEFLNSLKEILAQKGLPPPRQPKWKGQHISLLTFYTAVQQRGGFESVCTSKSWIHIYSNLVNQDNTTAAMGNKARLFYQRHLLPYEVHMKSLQTNESHLVPSPGAMSLDTTCEKQKPLVSSGRRERNTSTSTLASDGEQKVPVHVMAENIESPPSSSAIGDSRSPDHYTPTLDCVPSSNPNSPLSHCYGGITSDSEDEDEDLGIDCRSAEYELQQLERLLSSIEPSLYPARDQQSSDKRRPHETTPLNSSSLSGGSLLSSGVDVLKTLDEMSRIEGTIADLDTMVSVELENL</sequence>
<accession>A0A6P8IU71</accession>
<dbReference type="CDD" id="cd16100">
    <property type="entry name" value="ARID"/>
    <property type="match status" value="1"/>
</dbReference>
<dbReference type="Gene3D" id="3.30.40.100">
    <property type="match status" value="1"/>
</dbReference>
<dbReference type="AlphaFoldDB" id="A0A6P8IU71"/>
<dbReference type="SUPFAM" id="SSF46774">
    <property type="entry name" value="ARID-like"/>
    <property type="match status" value="1"/>
</dbReference>
<evidence type="ECO:0000256" key="4">
    <source>
        <dbReference type="SAM" id="MobiDB-lite"/>
    </source>
</evidence>
<dbReference type="SMART" id="SM00501">
    <property type="entry name" value="BRIGHT"/>
    <property type="match status" value="1"/>
</dbReference>
<dbReference type="PANTHER" id="PTHR15999:SF6">
    <property type="entry name" value="ZINC FINGER CW-TYPE PWWP DOMAIN PROTEIN 2"/>
    <property type="match status" value="1"/>
</dbReference>
<feature type="region of interest" description="Disordered" evidence="4">
    <location>
        <begin position="222"/>
        <end position="297"/>
    </location>
</feature>
<dbReference type="SMART" id="SM00293">
    <property type="entry name" value="PWWP"/>
    <property type="match status" value="1"/>
</dbReference>
<evidence type="ECO:0000259" key="5">
    <source>
        <dbReference type="PROSITE" id="PS50812"/>
    </source>
</evidence>
<evidence type="ECO:0000259" key="6">
    <source>
        <dbReference type="PROSITE" id="PS51011"/>
    </source>
</evidence>
<organism evidence="8 9">
    <name type="scientific">Actinia tenebrosa</name>
    <name type="common">Australian red waratah sea anemone</name>
    <dbReference type="NCBI Taxonomy" id="6105"/>
    <lineage>
        <taxon>Eukaryota</taxon>
        <taxon>Metazoa</taxon>
        <taxon>Cnidaria</taxon>
        <taxon>Anthozoa</taxon>
        <taxon>Hexacorallia</taxon>
        <taxon>Actiniaria</taxon>
        <taxon>Actiniidae</taxon>
        <taxon>Actinia</taxon>
    </lineage>
</organism>
<dbReference type="Pfam" id="PF01388">
    <property type="entry name" value="ARID"/>
    <property type="match status" value="1"/>
</dbReference>
<dbReference type="PROSITE" id="PS50812">
    <property type="entry name" value="PWWP"/>
    <property type="match status" value="1"/>
</dbReference>
<feature type="compositionally biased region" description="Basic and acidic residues" evidence="4">
    <location>
        <begin position="419"/>
        <end position="432"/>
    </location>
</feature>
<keyword evidence="2" id="KW-0863">Zinc-finger</keyword>
<evidence type="ECO:0000259" key="7">
    <source>
        <dbReference type="PROSITE" id="PS51050"/>
    </source>
</evidence>
<dbReference type="GO" id="GO:0008270">
    <property type="term" value="F:zinc ion binding"/>
    <property type="evidence" value="ECO:0007669"/>
    <property type="project" value="UniProtKB-KW"/>
</dbReference>
<name>A0A6P8IU71_ACTTE</name>
<dbReference type="InterPro" id="IPR036431">
    <property type="entry name" value="ARID_dom_sf"/>
</dbReference>
<dbReference type="Gene3D" id="1.10.150.60">
    <property type="entry name" value="ARID DNA-binding domain"/>
    <property type="match status" value="1"/>
</dbReference>
<proteinExistence type="predicted"/>
<evidence type="ECO:0000256" key="3">
    <source>
        <dbReference type="ARBA" id="ARBA00022833"/>
    </source>
</evidence>
<dbReference type="PROSITE" id="PS51011">
    <property type="entry name" value="ARID"/>
    <property type="match status" value="1"/>
</dbReference>
<evidence type="ECO:0000256" key="1">
    <source>
        <dbReference type="ARBA" id="ARBA00022723"/>
    </source>
</evidence>
<dbReference type="CDD" id="cd20146">
    <property type="entry name" value="PWWP_ZCWPW2"/>
    <property type="match status" value="1"/>
</dbReference>
<feature type="compositionally biased region" description="Basic and acidic residues" evidence="4">
    <location>
        <begin position="222"/>
        <end position="235"/>
    </location>
</feature>
<evidence type="ECO:0000313" key="8">
    <source>
        <dbReference type="Proteomes" id="UP000515163"/>
    </source>
</evidence>
<dbReference type="InterPro" id="IPR001606">
    <property type="entry name" value="ARID_dom"/>
</dbReference>
<feature type="domain" description="CW-type" evidence="7">
    <location>
        <begin position="35"/>
        <end position="89"/>
    </location>
</feature>
<evidence type="ECO:0000313" key="9">
    <source>
        <dbReference type="RefSeq" id="XP_031570801.1"/>
    </source>
</evidence>
<gene>
    <name evidence="9" type="primary">LOC116305105</name>
</gene>
<dbReference type="Proteomes" id="UP000515163">
    <property type="component" value="Unplaced"/>
</dbReference>
<dbReference type="GO" id="GO:0003677">
    <property type="term" value="F:DNA binding"/>
    <property type="evidence" value="ECO:0007669"/>
    <property type="project" value="InterPro"/>
</dbReference>
<dbReference type="PROSITE" id="PS51050">
    <property type="entry name" value="ZF_CW"/>
    <property type="match status" value="1"/>
</dbReference>
<protein>
    <submittedName>
        <fullName evidence="9">Uncharacterized protein LOC116305105</fullName>
    </submittedName>
</protein>
<dbReference type="GO" id="GO:0005634">
    <property type="term" value="C:nucleus"/>
    <property type="evidence" value="ECO:0007669"/>
    <property type="project" value="TreeGrafter"/>
</dbReference>
<dbReference type="InterPro" id="IPR042778">
    <property type="entry name" value="ZCWPW1/ZCWPW2"/>
</dbReference>
<dbReference type="RefSeq" id="XP_031570801.1">
    <property type="nucleotide sequence ID" value="XM_031714941.1"/>
</dbReference>
<feature type="region of interest" description="Disordered" evidence="4">
    <location>
        <begin position="1"/>
        <end position="36"/>
    </location>
</feature>